<dbReference type="InterPro" id="IPR002532">
    <property type="entry name" value="Hanta_Gc_N"/>
</dbReference>
<evidence type="ECO:0000256" key="25">
    <source>
        <dbReference type="ARBA" id="ARBA00022833"/>
    </source>
</evidence>
<evidence type="ECO:0000256" key="32">
    <source>
        <dbReference type="ARBA" id="ARBA00023180"/>
    </source>
</evidence>
<evidence type="ECO:0000256" key="23">
    <source>
        <dbReference type="ARBA" id="ARBA00022804"/>
    </source>
</evidence>
<dbReference type="EMBL" id="AB620104">
    <property type="protein sequence ID" value="BAK08523.1"/>
    <property type="molecule type" value="Viral_cRNA"/>
</dbReference>
<dbReference type="GO" id="GO:0007165">
    <property type="term" value="P:signal transduction"/>
    <property type="evidence" value="ECO:0007669"/>
    <property type="project" value="InterPro"/>
</dbReference>
<evidence type="ECO:0000256" key="15">
    <source>
        <dbReference type="ARBA" id="ARBA00022595"/>
    </source>
</evidence>
<evidence type="ECO:0000256" key="4">
    <source>
        <dbReference type="ARBA" id="ARBA00004252"/>
    </source>
</evidence>
<evidence type="ECO:0000256" key="38">
    <source>
        <dbReference type="SAM" id="Phobius"/>
    </source>
</evidence>
<dbReference type="GO" id="GO:0019062">
    <property type="term" value="P:virion attachment to host cell"/>
    <property type="evidence" value="ECO:0007669"/>
    <property type="project" value="UniProtKB-KW"/>
</dbReference>
<evidence type="ECO:0000256" key="33">
    <source>
        <dbReference type="ARBA" id="ARBA00023184"/>
    </source>
</evidence>
<dbReference type="GO" id="GO:0052170">
    <property type="term" value="P:symbiont-mediated suppression of host innate immune response"/>
    <property type="evidence" value="ECO:0007669"/>
    <property type="project" value="UniProtKB-KW"/>
</dbReference>
<evidence type="ECO:0000256" key="37">
    <source>
        <dbReference type="PIRNR" id="PIRNR003945"/>
    </source>
</evidence>
<keyword evidence="21" id="KW-0677">Repeat</keyword>
<evidence type="ECO:0000256" key="5">
    <source>
        <dbReference type="ARBA" id="ARBA00004381"/>
    </source>
</evidence>
<dbReference type="GO" id="GO:0044228">
    <property type="term" value="C:host cell surface"/>
    <property type="evidence" value="ECO:0007669"/>
    <property type="project" value="UniProtKB-SubCell"/>
</dbReference>
<evidence type="ECO:0000256" key="14">
    <source>
        <dbReference type="ARBA" id="ARBA00022581"/>
    </source>
</evidence>
<dbReference type="Pfam" id="PF20679">
    <property type="entry name" value="Hanta_Gn-B"/>
    <property type="match status" value="1"/>
</dbReference>
<evidence type="ECO:0000256" key="29">
    <source>
        <dbReference type="ARBA" id="ARBA00023136"/>
    </source>
</evidence>
<evidence type="ECO:0000256" key="6">
    <source>
        <dbReference type="ARBA" id="ARBA00004385"/>
    </source>
</evidence>
<name>F1T2C6_9VIRU</name>
<keyword evidence="15" id="KW-1162">Viral penetration into host cytoplasm</keyword>
<keyword evidence="25" id="KW-0862">Zinc</keyword>
<sequence length="1139" mass="125911">MIGWLSLVVWCFTTVFAGYSKTLFELKVECPHTVGLGQGYVTGSAELGVVPLSEIGNLKLESSCNLDLHAPSNTIQKFTQVEWVKKTSTTDTTNAAATTFETKSKEVSLKGTCTIPINVFETNFKSRKTVLCYDLSCNQTSCQPTVHLIAPIQTCTTMRSCMVGLGSQRIQIIYEKTYCVSGQLLEGLCFIPVHTMALTQPGHTYDVMTVPANCFLVAKKSNNQVKLAVELEKLISKTGCTENGFQGYYVCFLGKQSEPLYVPLLEDFRSAEIFTRMVLNPHGEDHDVELTGQGYMRIAGPANGKVPNTETSDTFQGIAFAGVPMYSSFSTLVRKADPEYIFSPGIIAEANHSVCDKKTVPVTWSGFVPIPGEIERITGCTVFCTLAGPGASCEAYSENGIFNISSPTCLVNKVQKFRGSEQRINFICQRVDQDIVVYCNGQKKIILTKTLVIGQCIYTLTSLFSLLPGVAHSLAVEMCVPGVHGWATTALLITFCFGWLLIPFITLLILKFLRVLTYSCSHYSSESKFKLILEKVKIEYQKTMGSMVCDICHHECETVKELECHKKSCVDGQCPYCMTLTESTESALQAHFTVCKLTSRFQENLKKSLKRQDIKPGCYRTLGVFRYKSRCYVGLVWGFLLTIELVVWAASADTPLLDPGWTDTAHGVGLIPMKTDLELDFALPSSSSYSYRRMLVNPANTEEKIPFHFQIERQMIHAEIQVLGHWMDATFNIKTAFHCYGDCKRYAYPWQNAKCFFEKDYQYETGWGCNPADCPGVGTGCTACGVYLDKLKSVGKAYKLINLRYTRKVCVQLGTEQTCKTIDINDCLVTPSLKVCMVGTVSKLQPGDTLLFLGPLEQGGLILKQWCSTTCNFGDPGDIMSTTSGMKCPEHTGSFRKICGFATTPICEYQGNTISGYQRMMATRDSFQSFNVTQPHLTENILEWVDPDSTIKDHINLVLNRDLSFQDLADNPCKVDLHTQSIDGAWGSGVGFTLTCIVGLTECGTFITAIKACDAAMCYGATVSTLVRGTNTVKVVGKGGHSGSLFKCCHDTDCTREGLSATAPHLDRVTGFNQIDSDKVYDDGAPPCTVKCWFKKSGEWLMGIINGNWIVVAVLIVILIISILLFSFFCPVRSHKKQQ</sequence>
<keyword evidence="12" id="KW-1168">Fusion of virus membrane with host membrane</keyword>
<keyword evidence="18 38" id="KW-0812">Transmembrane</keyword>
<dbReference type="GO" id="GO:0039527">
    <property type="term" value="P:symbiont-mediated suppression of host TRAF-mediated signal transduction"/>
    <property type="evidence" value="ECO:0007669"/>
    <property type="project" value="UniProtKB-KW"/>
</dbReference>
<evidence type="ECO:0000256" key="16">
    <source>
        <dbReference type="ARBA" id="ARBA00022632"/>
    </source>
</evidence>
<keyword evidence="29 37" id="KW-0472">Membrane</keyword>
<organism evidence="40 41">
    <name type="scientific">Carrizal virus</name>
    <dbReference type="NCBI Taxonomy" id="1000586"/>
    <lineage>
        <taxon>Viruses</taxon>
        <taxon>Riboviria</taxon>
        <taxon>Orthornavirae</taxon>
        <taxon>Negarnaviricota</taxon>
        <taxon>Polyploviricotina</taxon>
        <taxon>Bunyaviricetes</taxon>
        <taxon>Elliovirales</taxon>
        <taxon>Hantaviridae</taxon>
        <taxon>Mammantavirinae</taxon>
        <taxon>Orthohantavirus</taxon>
        <taxon>Orthohantavirus carrizalense</taxon>
        <taxon>Orthohantavirus moroense</taxon>
    </lineage>
</organism>
<dbReference type="Gene3D" id="1.10.8.1320">
    <property type="match status" value="1"/>
</dbReference>
<evidence type="ECO:0000256" key="19">
    <source>
        <dbReference type="ARBA" id="ARBA00022723"/>
    </source>
</evidence>
<keyword evidence="23" id="KW-1161">Viral attachment to host cell</keyword>
<keyword evidence="31" id="KW-1015">Disulfide bond</keyword>
<evidence type="ECO:0000256" key="17">
    <source>
        <dbReference type="ARBA" id="ARBA00022647"/>
    </source>
</evidence>
<evidence type="ECO:0000256" key="1">
    <source>
        <dbReference type="ARBA" id="ARBA00004153"/>
    </source>
</evidence>
<dbReference type="GO" id="GO:0046718">
    <property type="term" value="P:symbiont entry into host cell"/>
    <property type="evidence" value="ECO:0007669"/>
    <property type="project" value="UniProtKB-KW"/>
</dbReference>
<dbReference type="GO" id="GO:0055036">
    <property type="term" value="C:virion membrane"/>
    <property type="evidence" value="ECO:0007669"/>
    <property type="project" value="UniProtKB-SubCell"/>
</dbReference>
<evidence type="ECO:0000313" key="41">
    <source>
        <dbReference type="Proteomes" id="UP000135156"/>
    </source>
</evidence>
<keyword evidence="28 38" id="KW-1133">Transmembrane helix</keyword>
<evidence type="ECO:0000256" key="12">
    <source>
        <dbReference type="ARBA" id="ARBA00022506"/>
    </source>
</evidence>
<evidence type="ECO:0000256" key="8">
    <source>
        <dbReference type="ARBA" id="ARBA00004482"/>
    </source>
</evidence>
<dbReference type="GO" id="GO:0039654">
    <property type="term" value="P:fusion of virus membrane with host endosome membrane"/>
    <property type="evidence" value="ECO:0007669"/>
    <property type="project" value="UniProtKB-KW"/>
</dbReference>
<keyword evidence="17" id="KW-1110">Inhibition of host TRAFs by virus</keyword>
<dbReference type="Pfam" id="PF01561">
    <property type="entry name" value="Hanta_Gc_N"/>
    <property type="match status" value="1"/>
</dbReference>
<keyword evidence="16" id="KW-1090">Inhibition of host innate immune response by virus</keyword>
<keyword evidence="26 37" id="KW-0946">Virion</keyword>
<comment type="subcellular location">
    <subcellularLocation>
        <location evidence="4">Host Golgi apparatus membrane</location>
        <topology evidence="4">Multi-pass membrane protein</topology>
    </subcellularLocation>
    <subcellularLocation>
        <location evidence="3">Host Golgi apparatus membrane</location>
        <topology evidence="3">Single-pass type I membrane protein</topology>
    </subcellularLocation>
    <subcellularLocation>
        <location evidence="7">Host cell surface</location>
    </subcellularLocation>
    <subcellularLocation>
        <location evidence="1">Host endoplasmic reticulum membrane</location>
        <topology evidence="1">Multi-pass membrane protein</topology>
    </subcellularLocation>
    <subcellularLocation>
        <location evidence="8">Host endoplasmic reticulum membrane</location>
        <topology evidence="8">Single-pass type I membrane protein</topology>
    </subcellularLocation>
    <subcellularLocation>
        <location evidence="2">Host mitochondrion</location>
    </subcellularLocation>
    <subcellularLocation>
        <location evidence="6">Virion membrane</location>
        <topology evidence="6">Multi-pass membrane protein</topology>
    </subcellularLocation>
    <subcellularLocation>
        <location evidence="5">Virion membrane</location>
        <topology evidence="5">Single-pass membrane protein</topology>
    </subcellularLocation>
</comment>
<evidence type="ECO:0000256" key="34">
    <source>
        <dbReference type="ARBA" id="ARBA00023280"/>
    </source>
</evidence>
<evidence type="ECO:0000256" key="21">
    <source>
        <dbReference type="ARBA" id="ARBA00022737"/>
    </source>
</evidence>
<accession>F1T2C6</accession>
<keyword evidence="20" id="KW-0732">Signal</keyword>
<dbReference type="GO" id="GO:0044167">
    <property type="term" value="C:host cell endoplasmic reticulum membrane"/>
    <property type="evidence" value="ECO:0007669"/>
    <property type="project" value="UniProtKB-SubCell"/>
</dbReference>
<evidence type="ECO:0000256" key="3">
    <source>
        <dbReference type="ARBA" id="ARBA00004244"/>
    </source>
</evidence>
<feature type="transmembrane region" description="Helical" evidence="38">
    <location>
        <begin position="486"/>
        <end position="510"/>
    </location>
</feature>
<evidence type="ECO:0000256" key="7">
    <source>
        <dbReference type="ARBA" id="ARBA00004426"/>
    </source>
</evidence>
<dbReference type="GO" id="GO:0033650">
    <property type="term" value="C:host cell mitochondrion"/>
    <property type="evidence" value="ECO:0007669"/>
    <property type="project" value="UniProtKB-SubCell"/>
</dbReference>
<feature type="domain" description="ITAM" evidence="39">
    <location>
        <begin position="615"/>
        <end position="638"/>
    </location>
</feature>
<evidence type="ECO:0000256" key="2">
    <source>
        <dbReference type="ARBA" id="ARBA00004181"/>
    </source>
</evidence>
<evidence type="ECO:0000256" key="35">
    <source>
        <dbReference type="ARBA" id="ARBA00023296"/>
    </source>
</evidence>
<evidence type="ECO:0000313" key="40">
    <source>
        <dbReference type="EMBL" id="BAK08523.1"/>
    </source>
</evidence>
<keyword evidence="32" id="KW-0325">Glycoprotein</keyword>
<evidence type="ECO:0000256" key="13">
    <source>
        <dbReference type="ARBA" id="ARBA00022510"/>
    </source>
</evidence>
<keyword evidence="13" id="KW-1170">Fusion of virus membrane with host endosomal membrane</keyword>
<evidence type="ECO:0000256" key="28">
    <source>
        <dbReference type="ARBA" id="ARBA00022989"/>
    </source>
</evidence>
<dbReference type="InterPro" id="IPR048790">
    <property type="entry name" value="Gn-B_hanta"/>
</dbReference>
<feature type="transmembrane region" description="Helical" evidence="38">
    <location>
        <begin position="1109"/>
        <end position="1130"/>
    </location>
</feature>
<keyword evidence="14" id="KW-0945">Host-virus interaction</keyword>
<evidence type="ECO:0000256" key="27">
    <source>
        <dbReference type="ARBA" id="ARBA00022870"/>
    </source>
</evidence>
<evidence type="ECO:0000256" key="30">
    <source>
        <dbReference type="ARBA" id="ARBA00023147"/>
    </source>
</evidence>
<keyword evidence="35" id="KW-1160">Virus entry into host cell</keyword>
<evidence type="ECO:0000256" key="31">
    <source>
        <dbReference type="ARBA" id="ARBA00023157"/>
    </source>
</evidence>
<dbReference type="PROSITE" id="PS51056">
    <property type="entry name" value="ITAM_2"/>
    <property type="match status" value="1"/>
</dbReference>
<dbReference type="InterPro" id="IPR002534">
    <property type="entry name" value="Hanta_Gn-H"/>
</dbReference>
<reference evidence="40 41" key="1">
    <citation type="submission" date="2011-03" db="EMBL/GenBank/DDBJ databases">
        <title>Genetic identification and characterization of distinct hantaviruses circulating in Mexico.</title>
        <authorList>
            <person name="Kariwa H."/>
            <person name="Saasa N."/>
            <person name="Sanchez-Hernandez C."/>
            <person name="Romero-Almaraz M."/>
            <person name="Yoshida H."/>
            <person name="Almazan-Catalan A."/>
            <person name="Miyashita D."/>
            <person name="Ishizuka M."/>
            <person name="Seto T."/>
            <person name="Sanada T."/>
            <person name="Ramos C."/>
            <person name="Yoshimatsu K."/>
            <person name="Arikawa J."/>
            <person name="Yoshii K."/>
            <person name="Takashima I."/>
        </authorList>
    </citation>
    <scope>NUCLEOTIDE SEQUENCE [LARGE SCALE GENOMIC DNA]</scope>
    <source>
        <strain evidence="40">26/2006</strain>
    </source>
</reference>
<feature type="transmembrane region" description="Helical" evidence="38">
    <location>
        <begin position="631"/>
        <end position="650"/>
    </location>
</feature>
<dbReference type="InterPro" id="IPR048791">
    <property type="entry name" value="Gc_C_bunya"/>
</dbReference>
<dbReference type="PIRSF" id="PIRSF003945">
    <property type="entry name" value="M_poly_HantaV"/>
    <property type="match status" value="1"/>
</dbReference>
<dbReference type="InterPro" id="IPR016402">
    <property type="entry name" value="Envelope_glycoprot_Hantavirus"/>
</dbReference>
<evidence type="ECO:0000256" key="26">
    <source>
        <dbReference type="ARBA" id="ARBA00022844"/>
    </source>
</evidence>
<comment type="similarity">
    <text evidence="9 37">Belongs to the hantavirus envelope glycoprotein family.</text>
</comment>
<evidence type="ECO:0000259" key="39">
    <source>
        <dbReference type="PROSITE" id="PS51056"/>
    </source>
</evidence>
<dbReference type="GO" id="GO:0044178">
    <property type="term" value="C:host cell Golgi membrane"/>
    <property type="evidence" value="ECO:0007669"/>
    <property type="project" value="UniProtKB-SubCell"/>
</dbReference>
<evidence type="ECO:0000256" key="18">
    <source>
        <dbReference type="ARBA" id="ARBA00022692"/>
    </source>
</evidence>
<evidence type="ECO:0000256" key="9">
    <source>
        <dbReference type="ARBA" id="ARBA00005839"/>
    </source>
</evidence>
<protein>
    <recommendedName>
        <fullName evidence="10 37">Envelopment polyprotein</fullName>
    </recommendedName>
    <alternativeName>
        <fullName evidence="36 37">M polyprotein</fullName>
    </alternativeName>
</protein>
<keyword evidence="41" id="KW-1185">Reference proteome</keyword>
<evidence type="ECO:0000256" key="24">
    <source>
        <dbReference type="ARBA" id="ARBA00022812"/>
    </source>
</evidence>
<keyword evidence="33" id="KW-1038">Host endoplasmic reticulum</keyword>
<keyword evidence="22" id="KW-0863">Zinc-finger</keyword>
<evidence type="ECO:0000256" key="22">
    <source>
        <dbReference type="ARBA" id="ARBA00022771"/>
    </source>
</evidence>
<keyword evidence="34" id="KW-0899">Viral immunoevasion</keyword>
<evidence type="ECO:0000256" key="11">
    <source>
        <dbReference type="ARBA" id="ARBA00022482"/>
    </source>
</evidence>
<keyword evidence="30" id="KW-1045">Host mitochondrion</keyword>
<dbReference type="Proteomes" id="UP000135156">
    <property type="component" value="Genome"/>
</dbReference>
<evidence type="ECO:0000256" key="10">
    <source>
        <dbReference type="ARBA" id="ARBA00015294"/>
    </source>
</evidence>
<dbReference type="Pfam" id="PF20682">
    <property type="entry name" value="Hanta_Gc_C"/>
    <property type="match status" value="1"/>
</dbReference>
<keyword evidence="11" id="KW-1113">Inhibition of host RLR pathway by virus</keyword>
<keyword evidence="19" id="KW-0479">Metal-binding</keyword>
<evidence type="ECO:0000256" key="36">
    <source>
        <dbReference type="ARBA" id="ARBA00031199"/>
    </source>
</evidence>
<evidence type="ECO:0000256" key="20">
    <source>
        <dbReference type="ARBA" id="ARBA00022729"/>
    </source>
</evidence>
<keyword evidence="24" id="KW-1040">Host Golgi apparatus</keyword>
<dbReference type="InterPro" id="IPR012316">
    <property type="entry name" value="ITAM_motif_hantavir-typ"/>
</dbReference>
<dbReference type="GO" id="GO:0008270">
    <property type="term" value="F:zinc ion binding"/>
    <property type="evidence" value="ECO:0007669"/>
    <property type="project" value="UniProtKB-KW"/>
</dbReference>
<proteinExistence type="inferred from homology"/>
<keyword evidence="27" id="KW-1043">Host membrane</keyword>
<dbReference type="Pfam" id="PF01567">
    <property type="entry name" value="Hanta_Gn-H"/>
    <property type="match status" value="1"/>
</dbReference>